<dbReference type="SUPFAM" id="SSF53474">
    <property type="entry name" value="alpha/beta-Hydrolases"/>
    <property type="match status" value="1"/>
</dbReference>
<dbReference type="InterPro" id="IPR051044">
    <property type="entry name" value="MAG_DAG_Lipase"/>
</dbReference>
<dbReference type="EMBL" id="BPWL01000004">
    <property type="protein sequence ID" value="GJJ09920.1"/>
    <property type="molecule type" value="Genomic_DNA"/>
</dbReference>
<reference evidence="2" key="1">
    <citation type="submission" date="2021-10" db="EMBL/GenBank/DDBJ databases">
        <title>De novo Genome Assembly of Clathrus columnatus (Basidiomycota, Fungi) Using Illumina and Nanopore Sequence Data.</title>
        <authorList>
            <person name="Ogiso-Tanaka E."/>
            <person name="Itagaki H."/>
            <person name="Hosoya T."/>
            <person name="Hosaka K."/>
        </authorList>
    </citation>
    <scope>NUCLEOTIDE SEQUENCE</scope>
    <source>
        <strain evidence="2">MO-923</strain>
    </source>
</reference>
<dbReference type="PANTHER" id="PTHR11614">
    <property type="entry name" value="PHOSPHOLIPASE-RELATED"/>
    <property type="match status" value="1"/>
</dbReference>
<dbReference type="InterPro" id="IPR029058">
    <property type="entry name" value="AB_hydrolase_fold"/>
</dbReference>
<dbReference type="InterPro" id="IPR022742">
    <property type="entry name" value="Hydrolase_4"/>
</dbReference>
<feature type="domain" description="Serine aminopeptidase S33" evidence="1">
    <location>
        <begin position="91"/>
        <end position="327"/>
    </location>
</feature>
<keyword evidence="3" id="KW-1185">Reference proteome</keyword>
<dbReference type="PRINTS" id="PR00111">
    <property type="entry name" value="ABHYDROLASE"/>
</dbReference>
<dbReference type="Proteomes" id="UP001050691">
    <property type="component" value="Unassembled WGS sequence"/>
</dbReference>
<comment type="caution">
    <text evidence="2">The sequence shown here is derived from an EMBL/GenBank/DDBJ whole genome shotgun (WGS) entry which is preliminary data.</text>
</comment>
<evidence type="ECO:0000313" key="3">
    <source>
        <dbReference type="Proteomes" id="UP001050691"/>
    </source>
</evidence>
<protein>
    <recommendedName>
        <fullName evidence="1">Serine aminopeptidase S33 domain-containing protein</fullName>
    </recommendedName>
</protein>
<evidence type="ECO:0000313" key="2">
    <source>
        <dbReference type="EMBL" id="GJJ09920.1"/>
    </source>
</evidence>
<dbReference type="InterPro" id="IPR000073">
    <property type="entry name" value="AB_hydrolase_1"/>
</dbReference>
<evidence type="ECO:0000259" key="1">
    <source>
        <dbReference type="Pfam" id="PF12146"/>
    </source>
</evidence>
<gene>
    <name evidence="2" type="ORF">Clacol_004144</name>
</gene>
<proteinExistence type="predicted"/>
<dbReference type="Pfam" id="PF12146">
    <property type="entry name" value="Hydrolase_4"/>
    <property type="match status" value="1"/>
</dbReference>
<organism evidence="2 3">
    <name type="scientific">Clathrus columnatus</name>
    <dbReference type="NCBI Taxonomy" id="1419009"/>
    <lineage>
        <taxon>Eukaryota</taxon>
        <taxon>Fungi</taxon>
        <taxon>Dikarya</taxon>
        <taxon>Basidiomycota</taxon>
        <taxon>Agaricomycotina</taxon>
        <taxon>Agaricomycetes</taxon>
        <taxon>Phallomycetidae</taxon>
        <taxon>Phallales</taxon>
        <taxon>Clathraceae</taxon>
        <taxon>Clathrus</taxon>
    </lineage>
</organism>
<accession>A0AAV5AAI2</accession>
<dbReference type="Gene3D" id="3.40.50.1820">
    <property type="entry name" value="alpha/beta hydrolase"/>
    <property type="match status" value="1"/>
</dbReference>
<dbReference type="AlphaFoldDB" id="A0AAV5AAI2"/>
<name>A0AAV5AAI2_9AGAM</name>
<sequence>MDVFLYPVLEKLGLYTPPDPTYGRYLLTISDREKKLQAEPEVQIRQRRVFVKDGHFLRGEDVELTQEEIDRGKGKKWVYYKEWQKGQGNGADVIVLHGLNAYGGKWAAYISGLLSNGFRVIAPDMPGHGRSTGLHGYIQSHSRLLDALESVILDMDTYSNARRKIFLIGASMGGGIILNFCTLHPGKQRIAGVYILCPMIAVSPETMPNALVRFVGRMTKFFAGRYPFAAVIRGKGSDDPRVEEELLSDPRGYSGKMRIATGFSMLYCMLDFTPSVIASFDLPFRVVHGTHDRVTSYKGSISLFEKSSSKDKDLLLYDGVEHIMLKDVGSERDETTAKVLLDMEEWLMKRV</sequence>